<dbReference type="Gene3D" id="3.30.420.180">
    <property type="entry name" value="CobE/GbiG C-terminal domain"/>
    <property type="match status" value="1"/>
</dbReference>
<dbReference type="KEGG" id="pmos:O165_011750"/>
<dbReference type="EMBL" id="JAZDQQ010000012">
    <property type="protein sequence ID" value="MEE1881632.1"/>
    <property type="molecule type" value="Genomic_DNA"/>
</dbReference>
<dbReference type="GeneID" id="93678224"/>
<dbReference type="InterPro" id="IPR036518">
    <property type="entry name" value="CobE/GbiG_C_sf"/>
</dbReference>
<sequence>MRDLARPPALYAGFGCRRGCPVETLAVLLRQTLTSHALPLSALKAIASIEPKAREPGLLALAERLGLPFICFDSSHLATFEPLLSQRSTIAYAQTGCWGVAESAALALAGRSGTEPRLRVPRQGLRGATLALAIGG</sequence>
<accession>A0A1H9QDK0</accession>
<dbReference type="Proteomes" id="UP000199221">
    <property type="component" value="Unassembled WGS sequence"/>
</dbReference>
<reference evidence="3 4" key="1">
    <citation type="submission" date="2016-10" db="EMBL/GenBank/DDBJ databases">
        <authorList>
            <person name="de Groot N.N."/>
        </authorList>
    </citation>
    <scope>NUCLEOTIDE SEQUENCE [LARGE SCALE GENOMIC DNA]</scope>
    <source>
        <strain evidence="3 4">LMG 27941</strain>
    </source>
</reference>
<gene>
    <name evidence="3" type="ORF">SAMN05216230_109191</name>
    <name evidence="2" type="ORF">V0R55_15805</name>
</gene>
<dbReference type="RefSeq" id="WP_038706276.1">
    <property type="nucleotide sequence ID" value="NZ_CATKPM010000003.1"/>
</dbReference>
<dbReference type="EMBL" id="FOEQ01000009">
    <property type="protein sequence ID" value="SER58488.1"/>
    <property type="molecule type" value="Genomic_DNA"/>
</dbReference>
<feature type="domain" description="CobE/GbiG C-terminal" evidence="1">
    <location>
        <begin position="10"/>
        <end position="133"/>
    </location>
</feature>
<evidence type="ECO:0000313" key="4">
    <source>
        <dbReference type="Proteomes" id="UP000199221"/>
    </source>
</evidence>
<evidence type="ECO:0000313" key="5">
    <source>
        <dbReference type="Proteomes" id="UP001329505"/>
    </source>
</evidence>
<dbReference type="InterPro" id="IPR002750">
    <property type="entry name" value="CobE/GbiG_C"/>
</dbReference>
<evidence type="ECO:0000313" key="3">
    <source>
        <dbReference type="EMBL" id="SER58488.1"/>
    </source>
</evidence>
<dbReference type="Pfam" id="PF01890">
    <property type="entry name" value="CbiG_C"/>
    <property type="match status" value="1"/>
</dbReference>
<dbReference type="GO" id="GO:0016787">
    <property type="term" value="F:hydrolase activity"/>
    <property type="evidence" value="ECO:0007669"/>
    <property type="project" value="UniProtKB-KW"/>
</dbReference>
<protein>
    <submittedName>
        <fullName evidence="2">Cobalamin biosynthesis protein</fullName>
    </submittedName>
    <submittedName>
        <fullName evidence="3">Cobalt-precorrin 5A hydrolase</fullName>
    </submittedName>
</protein>
<proteinExistence type="predicted"/>
<dbReference type="PANTHER" id="PTHR37477">
    <property type="entry name" value="COBALT-PRECORRIN-5A HYDROLASE"/>
    <property type="match status" value="1"/>
</dbReference>
<reference evidence="2 5" key="2">
    <citation type="submission" date="2024-01" db="EMBL/GenBank/DDBJ databases">
        <title>Unpublished Manusciprt.</title>
        <authorList>
            <person name="Duman M."/>
            <person name="Valdes E.G."/>
            <person name="Ajmi N."/>
            <person name="Altun S."/>
            <person name="Saticioglu I.B."/>
        </authorList>
    </citation>
    <scope>NUCLEOTIDE SEQUENCE [LARGE SCALE GENOMIC DNA]</scope>
    <source>
        <strain evidence="2 5">139P</strain>
    </source>
</reference>
<dbReference type="PANTHER" id="PTHR37477:SF1">
    <property type="entry name" value="COBALT-PRECORRIN-5A HYDROLASE"/>
    <property type="match status" value="1"/>
</dbReference>
<evidence type="ECO:0000259" key="1">
    <source>
        <dbReference type="Pfam" id="PF01890"/>
    </source>
</evidence>
<organism evidence="3 4">
    <name type="scientific">Pseudomonas soli</name>
    <dbReference type="NCBI Taxonomy" id="1306993"/>
    <lineage>
        <taxon>Bacteria</taxon>
        <taxon>Pseudomonadati</taxon>
        <taxon>Pseudomonadota</taxon>
        <taxon>Gammaproteobacteria</taxon>
        <taxon>Pseudomonadales</taxon>
        <taxon>Pseudomonadaceae</taxon>
        <taxon>Pseudomonas</taxon>
    </lineage>
</organism>
<keyword evidence="5" id="KW-1185">Reference proteome</keyword>
<dbReference type="AlphaFoldDB" id="A0A1H9QDK0"/>
<keyword evidence="3" id="KW-0378">Hydrolase</keyword>
<dbReference type="SUPFAM" id="SSF159664">
    <property type="entry name" value="CobE/GbiG C-terminal domain-like"/>
    <property type="match status" value="1"/>
</dbReference>
<dbReference type="InterPro" id="IPR052553">
    <property type="entry name" value="CbiG_hydrolase"/>
</dbReference>
<dbReference type="Proteomes" id="UP001329505">
    <property type="component" value="Unassembled WGS sequence"/>
</dbReference>
<dbReference type="GO" id="GO:0009236">
    <property type="term" value="P:cobalamin biosynthetic process"/>
    <property type="evidence" value="ECO:0007669"/>
    <property type="project" value="InterPro"/>
</dbReference>
<evidence type="ECO:0000313" key="2">
    <source>
        <dbReference type="EMBL" id="MEE1881632.1"/>
    </source>
</evidence>
<name>A0A1H9QDK0_9PSED</name>